<dbReference type="InterPro" id="IPR000477">
    <property type="entry name" value="RT_dom"/>
</dbReference>
<name>A0AAV2ERH7_9ROSI</name>
<dbReference type="PANTHER" id="PTHR31635">
    <property type="entry name" value="REVERSE TRANSCRIPTASE DOMAIN-CONTAINING PROTEIN-RELATED"/>
    <property type="match status" value="1"/>
</dbReference>
<protein>
    <recommendedName>
        <fullName evidence="1">Reverse transcriptase domain-containing protein</fullName>
    </recommendedName>
</protein>
<evidence type="ECO:0000313" key="3">
    <source>
        <dbReference type="Proteomes" id="UP001497516"/>
    </source>
</evidence>
<dbReference type="AlphaFoldDB" id="A0AAV2ERH7"/>
<dbReference type="Pfam" id="PF00078">
    <property type="entry name" value="RVT_1"/>
    <property type="match status" value="1"/>
</dbReference>
<reference evidence="2 3" key="1">
    <citation type="submission" date="2024-04" db="EMBL/GenBank/DDBJ databases">
        <authorList>
            <person name="Fracassetti M."/>
        </authorList>
    </citation>
    <scope>NUCLEOTIDE SEQUENCE [LARGE SCALE GENOMIC DNA]</scope>
</reference>
<dbReference type="CDD" id="cd01650">
    <property type="entry name" value="RT_nLTR_like"/>
    <property type="match status" value="1"/>
</dbReference>
<keyword evidence="3" id="KW-1185">Reference proteome</keyword>
<feature type="domain" description="Reverse transcriptase" evidence="1">
    <location>
        <begin position="471"/>
        <end position="643"/>
    </location>
</feature>
<dbReference type="SUPFAM" id="SSF56219">
    <property type="entry name" value="DNase I-like"/>
    <property type="match status" value="1"/>
</dbReference>
<proteinExistence type="predicted"/>
<organism evidence="2 3">
    <name type="scientific">Linum trigynum</name>
    <dbReference type="NCBI Taxonomy" id="586398"/>
    <lineage>
        <taxon>Eukaryota</taxon>
        <taxon>Viridiplantae</taxon>
        <taxon>Streptophyta</taxon>
        <taxon>Embryophyta</taxon>
        <taxon>Tracheophyta</taxon>
        <taxon>Spermatophyta</taxon>
        <taxon>Magnoliopsida</taxon>
        <taxon>eudicotyledons</taxon>
        <taxon>Gunneridae</taxon>
        <taxon>Pentapetalae</taxon>
        <taxon>rosids</taxon>
        <taxon>fabids</taxon>
        <taxon>Malpighiales</taxon>
        <taxon>Linaceae</taxon>
        <taxon>Linum</taxon>
    </lineage>
</organism>
<dbReference type="InterPro" id="IPR005135">
    <property type="entry name" value="Endo/exonuclease/phosphatase"/>
</dbReference>
<sequence length="643" mass="75569">MRILSWNYRGFGQSLTRSFCGRLCRQFGPSVLFLMETKKDELFMEEKRRSLKFDFGMYVNPTEEGSGLALWWKADVDVRLLDKCKSYMDVSIRKEGIEFFCTFFHAPTTAVERRRLWDRLTIIRSSPEDSWLIVGDLNVALHPFEKQGRCPLRNENVDPFKYFISQNGLIDLGFTGQVFTWTNNQLGNDLVRERLDRGLCSVAWRLCFGEAMVHHEEFVSSDHCPIRIDLHPKKQNGKTPFRFDKRWRENGECNQIIGEVWEQGGRINDLLDKCRTNLQNWSVKDRTNKIRREKEIRRRLQDIQGPTRNQEMAEEEKHLRQELETMWKLEEEFWQQRSRNSWLQEGDQNTGFFHASTIKRSSRNRIAKLKDETGLWIHDEQILEDHVNEFYGNLFTTRSDHYDQDILEGFPKMVSLEDNDSLCAEFQKEEIRNAVFQLGASKAPGPDGFPGHFFRRYWSLVGDLFCSEIVSFFNTSTMPPNWNETFITLIPKVDAPEFIGQFRPISCCNFRYKVITKILANRLHPLLPNLVNELQATFTGGRLIQDNIVIVHEVLNHFKKNKTGTKKNLMMKLDMRKAYDLVEWDSLIELLKAYGFNERWCGWIKTCITTVRFKILFNGNPTEEFTPSRGIRQGDPISPSFSY</sequence>
<dbReference type="InterPro" id="IPR036691">
    <property type="entry name" value="Endo/exonu/phosph_ase_sf"/>
</dbReference>
<dbReference type="InterPro" id="IPR043502">
    <property type="entry name" value="DNA/RNA_pol_sf"/>
</dbReference>
<dbReference type="Proteomes" id="UP001497516">
    <property type="component" value="Chromosome 5"/>
</dbReference>
<dbReference type="Gene3D" id="3.60.10.10">
    <property type="entry name" value="Endonuclease/exonuclease/phosphatase"/>
    <property type="match status" value="1"/>
</dbReference>
<evidence type="ECO:0000313" key="2">
    <source>
        <dbReference type="EMBL" id="CAL1388193.1"/>
    </source>
</evidence>
<dbReference type="Pfam" id="PF03372">
    <property type="entry name" value="Exo_endo_phos"/>
    <property type="match status" value="1"/>
</dbReference>
<gene>
    <name evidence="2" type="ORF">LTRI10_LOCUS29134</name>
</gene>
<dbReference type="SUPFAM" id="SSF56672">
    <property type="entry name" value="DNA/RNA polymerases"/>
    <property type="match status" value="1"/>
</dbReference>
<dbReference type="GO" id="GO:0003824">
    <property type="term" value="F:catalytic activity"/>
    <property type="evidence" value="ECO:0007669"/>
    <property type="project" value="InterPro"/>
</dbReference>
<dbReference type="PROSITE" id="PS50878">
    <property type="entry name" value="RT_POL"/>
    <property type="match status" value="1"/>
</dbReference>
<dbReference type="EMBL" id="OZ034818">
    <property type="protein sequence ID" value="CAL1388193.1"/>
    <property type="molecule type" value="Genomic_DNA"/>
</dbReference>
<accession>A0AAV2ERH7</accession>
<evidence type="ECO:0000259" key="1">
    <source>
        <dbReference type="PROSITE" id="PS50878"/>
    </source>
</evidence>
<dbReference type="PANTHER" id="PTHR31635:SF196">
    <property type="entry name" value="REVERSE TRANSCRIPTASE DOMAIN-CONTAINING PROTEIN-RELATED"/>
    <property type="match status" value="1"/>
</dbReference>